<organism evidence="1 2">
    <name type="scientific">Ustilago trichophora</name>
    <dbReference type="NCBI Taxonomy" id="86804"/>
    <lineage>
        <taxon>Eukaryota</taxon>
        <taxon>Fungi</taxon>
        <taxon>Dikarya</taxon>
        <taxon>Basidiomycota</taxon>
        <taxon>Ustilaginomycotina</taxon>
        <taxon>Ustilaginomycetes</taxon>
        <taxon>Ustilaginales</taxon>
        <taxon>Ustilaginaceae</taxon>
        <taxon>Ustilago</taxon>
    </lineage>
</organism>
<proteinExistence type="predicted"/>
<evidence type="ECO:0000313" key="2">
    <source>
        <dbReference type="Proteomes" id="UP000324022"/>
    </source>
</evidence>
<dbReference type="AlphaFoldDB" id="A0A5C3DQW3"/>
<gene>
    <name evidence="1" type="ORF">UTRI_00144</name>
</gene>
<accession>A0A5C3DQW3</accession>
<sequence length="122" mass="13805">MITSWLKRLLSERLLHRPGVGKERARPTVTGTSSRDWPGHLITEFEQDCRQVACPASFLPNQSHEAFETQEFETWGGGTCAVILPIPQHKAKLPNQFLHLCSKFEGKKKRAPLKALPRLCDT</sequence>
<dbReference type="Proteomes" id="UP000324022">
    <property type="component" value="Unassembled WGS sequence"/>
</dbReference>
<name>A0A5C3DQW3_9BASI</name>
<dbReference type="EMBL" id="OOIN01000002">
    <property type="protein sequence ID" value="SPO20668.1"/>
    <property type="molecule type" value="Genomic_DNA"/>
</dbReference>
<protein>
    <submittedName>
        <fullName evidence="1">Uncharacterized protein</fullName>
    </submittedName>
</protein>
<reference evidence="1 2" key="1">
    <citation type="submission" date="2018-03" db="EMBL/GenBank/DDBJ databases">
        <authorList>
            <person name="Guldener U."/>
        </authorList>
    </citation>
    <scope>NUCLEOTIDE SEQUENCE [LARGE SCALE GENOMIC DNA]</scope>
    <source>
        <strain evidence="1 2">NBRC100155</strain>
    </source>
</reference>
<evidence type="ECO:0000313" key="1">
    <source>
        <dbReference type="EMBL" id="SPO20668.1"/>
    </source>
</evidence>
<keyword evidence="2" id="KW-1185">Reference proteome</keyword>